<proteinExistence type="predicted"/>
<accession>A0A0F9GAP7</accession>
<protein>
    <submittedName>
        <fullName evidence="2">Uncharacterized protein</fullName>
    </submittedName>
</protein>
<dbReference type="EMBL" id="LAZR01027154">
    <property type="protein sequence ID" value="KKL66590.1"/>
    <property type="molecule type" value="Genomic_DNA"/>
</dbReference>
<reference evidence="2" key="1">
    <citation type="journal article" date="2015" name="Nature">
        <title>Complex archaea that bridge the gap between prokaryotes and eukaryotes.</title>
        <authorList>
            <person name="Spang A."/>
            <person name="Saw J.H."/>
            <person name="Jorgensen S.L."/>
            <person name="Zaremba-Niedzwiedzka K."/>
            <person name="Martijn J."/>
            <person name="Lind A.E."/>
            <person name="van Eijk R."/>
            <person name="Schleper C."/>
            <person name="Guy L."/>
            <person name="Ettema T.J."/>
        </authorList>
    </citation>
    <scope>NUCLEOTIDE SEQUENCE</scope>
</reference>
<comment type="caution">
    <text evidence="2">The sequence shown here is derived from an EMBL/GenBank/DDBJ whole genome shotgun (WGS) entry which is preliminary data.</text>
</comment>
<evidence type="ECO:0000256" key="1">
    <source>
        <dbReference type="SAM" id="MobiDB-lite"/>
    </source>
</evidence>
<dbReference type="Pfam" id="PF25673">
    <property type="entry name" value="Terminase_7"/>
    <property type="match status" value="1"/>
</dbReference>
<name>A0A0F9GAP7_9ZZZZ</name>
<dbReference type="InterPro" id="IPR057972">
    <property type="entry name" value="Terminase_7"/>
</dbReference>
<organism evidence="2">
    <name type="scientific">marine sediment metagenome</name>
    <dbReference type="NCBI Taxonomy" id="412755"/>
    <lineage>
        <taxon>unclassified sequences</taxon>
        <taxon>metagenomes</taxon>
        <taxon>ecological metagenomes</taxon>
    </lineage>
</organism>
<dbReference type="AlphaFoldDB" id="A0A0F9GAP7"/>
<feature type="region of interest" description="Disordered" evidence="1">
    <location>
        <begin position="146"/>
        <end position="170"/>
    </location>
</feature>
<evidence type="ECO:0000313" key="2">
    <source>
        <dbReference type="EMBL" id="KKL66590.1"/>
    </source>
</evidence>
<feature type="non-terminal residue" evidence="2">
    <location>
        <position position="1"/>
    </location>
</feature>
<sequence length="170" mass="19700">LHEAEYGRLVEFEMRGPPPKDPRLLTGHRRNRASTKATLPTEAEAAKRKVPPLPVLGGTAKWHPQVIEWWQDIWQSPMAAEFVHADRHGLYRLARLQQDFWRAPSKKDRVAIDREIRPLEAEFGLTPISRRRLQWEIARGEGAAEQTAIRRKRKRADPKKDPRDVLGLVK</sequence>
<feature type="region of interest" description="Disordered" evidence="1">
    <location>
        <begin position="15"/>
        <end position="46"/>
    </location>
</feature>
<gene>
    <name evidence="2" type="ORF">LCGC14_2143450</name>
</gene>